<gene>
    <name evidence="2" type="ORF">EVAR_84518_1</name>
</gene>
<evidence type="ECO:0000256" key="1">
    <source>
        <dbReference type="SAM" id="MobiDB-lite"/>
    </source>
</evidence>
<comment type="caution">
    <text evidence="2">The sequence shown here is derived from an EMBL/GenBank/DDBJ whole genome shotgun (WGS) entry which is preliminary data.</text>
</comment>
<evidence type="ECO:0000313" key="3">
    <source>
        <dbReference type="Proteomes" id="UP000299102"/>
    </source>
</evidence>
<keyword evidence="3" id="KW-1185">Reference proteome</keyword>
<feature type="region of interest" description="Disordered" evidence="1">
    <location>
        <begin position="95"/>
        <end position="117"/>
    </location>
</feature>
<sequence length="117" mass="13263">MNDRIRFSCQTGPNLRNISVEVSTKELISQNSNCQQRSRIVYNLYKHDKQQVTRIIQNTINGGTSGRYRAAARAAPKLKREQNFAQKSAQCLRDGPALSSVRRPLPRHLPSARRVSS</sequence>
<proteinExistence type="predicted"/>
<evidence type="ECO:0000313" key="2">
    <source>
        <dbReference type="EMBL" id="GBP25959.1"/>
    </source>
</evidence>
<protein>
    <submittedName>
        <fullName evidence="2">Uncharacterized protein</fullName>
    </submittedName>
</protein>
<dbReference type="Proteomes" id="UP000299102">
    <property type="component" value="Unassembled WGS sequence"/>
</dbReference>
<dbReference type="EMBL" id="BGZK01000174">
    <property type="protein sequence ID" value="GBP25959.1"/>
    <property type="molecule type" value="Genomic_DNA"/>
</dbReference>
<name>A0A4C1UI17_EUMVA</name>
<reference evidence="2 3" key="1">
    <citation type="journal article" date="2019" name="Commun. Biol.">
        <title>The bagworm genome reveals a unique fibroin gene that provides high tensile strength.</title>
        <authorList>
            <person name="Kono N."/>
            <person name="Nakamura H."/>
            <person name="Ohtoshi R."/>
            <person name="Tomita M."/>
            <person name="Numata K."/>
            <person name="Arakawa K."/>
        </authorList>
    </citation>
    <scope>NUCLEOTIDE SEQUENCE [LARGE SCALE GENOMIC DNA]</scope>
</reference>
<organism evidence="2 3">
    <name type="scientific">Eumeta variegata</name>
    <name type="common">Bagworm moth</name>
    <name type="synonym">Eumeta japonica</name>
    <dbReference type="NCBI Taxonomy" id="151549"/>
    <lineage>
        <taxon>Eukaryota</taxon>
        <taxon>Metazoa</taxon>
        <taxon>Ecdysozoa</taxon>
        <taxon>Arthropoda</taxon>
        <taxon>Hexapoda</taxon>
        <taxon>Insecta</taxon>
        <taxon>Pterygota</taxon>
        <taxon>Neoptera</taxon>
        <taxon>Endopterygota</taxon>
        <taxon>Lepidoptera</taxon>
        <taxon>Glossata</taxon>
        <taxon>Ditrysia</taxon>
        <taxon>Tineoidea</taxon>
        <taxon>Psychidae</taxon>
        <taxon>Oiketicinae</taxon>
        <taxon>Eumeta</taxon>
    </lineage>
</organism>
<accession>A0A4C1UI17</accession>
<dbReference type="AlphaFoldDB" id="A0A4C1UI17"/>